<reference evidence="1" key="1">
    <citation type="submission" date="2022-07" db="EMBL/GenBank/DDBJ databases">
        <title>Phylogenomic reconstructions and comparative analyses of Kickxellomycotina fungi.</title>
        <authorList>
            <person name="Reynolds N.K."/>
            <person name="Stajich J.E."/>
            <person name="Barry K."/>
            <person name="Grigoriev I.V."/>
            <person name="Crous P."/>
            <person name="Smith M.E."/>
        </authorList>
    </citation>
    <scope>NUCLEOTIDE SEQUENCE</scope>
    <source>
        <strain evidence="1">Benny 63K</strain>
    </source>
</reference>
<evidence type="ECO:0000313" key="1">
    <source>
        <dbReference type="EMBL" id="KAJ1898496.1"/>
    </source>
</evidence>
<comment type="caution">
    <text evidence="1">The sequence shown here is derived from an EMBL/GenBank/DDBJ whole genome shotgun (WGS) entry which is preliminary data.</text>
</comment>
<organism evidence="1 2">
    <name type="scientific">Kickxella alabastrina</name>
    <dbReference type="NCBI Taxonomy" id="61397"/>
    <lineage>
        <taxon>Eukaryota</taxon>
        <taxon>Fungi</taxon>
        <taxon>Fungi incertae sedis</taxon>
        <taxon>Zoopagomycota</taxon>
        <taxon>Kickxellomycotina</taxon>
        <taxon>Kickxellomycetes</taxon>
        <taxon>Kickxellales</taxon>
        <taxon>Kickxellaceae</taxon>
        <taxon>Kickxella</taxon>
    </lineage>
</organism>
<gene>
    <name evidence="1" type="ORF">LPJ66_002711</name>
</gene>
<accession>A0ACC1IPP7</accession>
<keyword evidence="2" id="KW-1185">Reference proteome</keyword>
<name>A0ACC1IPP7_9FUNG</name>
<evidence type="ECO:0000313" key="2">
    <source>
        <dbReference type="Proteomes" id="UP001150581"/>
    </source>
</evidence>
<sequence>MTQRAGPKQQSQNTSQSRSQSQSQIRMQARANTTTTPSVRSLSTDTHTHTHTHTQQQQQQQQALRAQALSALDTSISSGDLSTTYRIASAMRAEGLLQQSPDNRRTTHVIQDTAVALQLARAIAQHGVWEECLALVNLLTELQLDILGAQLTDRRFARTGRAAKHVSGHVVRALVAAVLAPQFAGPLDRRLAGLTAKQMLADYAGAGSGSGLRQLRLRAEGFVSRGRALARLVKADDMRALSAAEAGELALAHARCLDLESAQDQLARRLDLEPAQGQLAQCGGRDEALAALALCLAEHGRLGDAQGAIAQMERGGVTVWSARARLWVVQASALAVTPRLAFSAAYHSLASAHLSRPYARGFRQLVRRLMDESAARIKQAFAAPAERERLGVDRLLFAAECAVHAMGGADQIHPGALIAGLHVQLAAAAQRIMRSGTDAESPGARALALGARQPLRLFLWAALFGSSLGAAAKRRLMLDALRHASASVPGFAPGVAELEPALVCALPPGVWAQARRGNFADDAAFDVPDALLASPERHAAGPDADAIRDWALRASLAPLADARLVVLAAWLAALRGDGDQALALARRAAVAPVSLVPGALALAKAQTPETRASLLTALSTFKRGADAAVAHTALRAHMGPAEACALLRCCATSRNAAVARDVHRMVPGSRKADELYLRACVRAGQVALALPVFRRLAYGAPTSWPAEPTVAAVLAHLADARVSVAGAEHVFGVWVEAADFHGRASPALLAQVAAAGWTREAGHVANAFAPEPRGTTVSQALEAAGAVRAPSGASASVQFLRVWELHMVVLLVCAYVQAGLGDRAARWETWLLACVADGRVPLSPEIVARLGSAQRRHLARRSEDGLRACLRYLVAMDRAAAYRLLDDPAMQRNAMPALSVLRQRLVCSGREAELARRYLRDLGAEYLYGRIIDLQ</sequence>
<protein>
    <submittedName>
        <fullName evidence="1">Uncharacterized protein</fullName>
    </submittedName>
</protein>
<proteinExistence type="predicted"/>
<dbReference type="Proteomes" id="UP001150581">
    <property type="component" value="Unassembled WGS sequence"/>
</dbReference>
<dbReference type="EMBL" id="JANBPG010000234">
    <property type="protein sequence ID" value="KAJ1898496.1"/>
    <property type="molecule type" value="Genomic_DNA"/>
</dbReference>